<evidence type="ECO:0000313" key="7">
    <source>
        <dbReference type="EMBL" id="HHE08040.1"/>
    </source>
</evidence>
<dbReference type="EC" id="3.4.11.1" evidence="7"/>
<dbReference type="Gene3D" id="3.40.630.10">
    <property type="entry name" value="Zn peptidases"/>
    <property type="match status" value="1"/>
</dbReference>
<evidence type="ECO:0000259" key="6">
    <source>
        <dbReference type="PROSITE" id="PS00631"/>
    </source>
</evidence>
<feature type="domain" description="Cytosol aminopeptidase" evidence="6">
    <location>
        <begin position="177"/>
        <end position="184"/>
    </location>
</feature>
<dbReference type="InterPro" id="IPR011356">
    <property type="entry name" value="Leucine_aapep/pepB"/>
</dbReference>
<keyword evidence="5" id="KW-0464">Manganese</keyword>
<proteinExistence type="inferred from homology"/>
<feature type="non-terminal residue" evidence="7">
    <location>
        <position position="1"/>
    </location>
</feature>
<protein>
    <submittedName>
        <fullName evidence="7">Leucyl aminopeptidase</fullName>
        <ecNumber evidence="7">3.4.11.1</ecNumber>
    </submittedName>
</protein>
<dbReference type="PANTHER" id="PTHR11963">
    <property type="entry name" value="LEUCINE AMINOPEPTIDASE-RELATED"/>
    <property type="match status" value="1"/>
</dbReference>
<evidence type="ECO:0000256" key="1">
    <source>
        <dbReference type="ARBA" id="ARBA00009528"/>
    </source>
</evidence>
<dbReference type="GO" id="GO:0006508">
    <property type="term" value="P:proteolysis"/>
    <property type="evidence" value="ECO:0007669"/>
    <property type="project" value="UniProtKB-KW"/>
</dbReference>
<dbReference type="PROSITE" id="PS00631">
    <property type="entry name" value="CYTOSOL_AP"/>
    <property type="match status" value="1"/>
</dbReference>
<dbReference type="NCBIfam" id="NF002082">
    <property type="entry name" value="PRK00913.3-4"/>
    <property type="match status" value="1"/>
</dbReference>
<organism evidence="7">
    <name type="scientific">Chlorobaculum parvum</name>
    <dbReference type="NCBI Taxonomy" id="274539"/>
    <lineage>
        <taxon>Bacteria</taxon>
        <taxon>Pseudomonadati</taxon>
        <taxon>Chlorobiota</taxon>
        <taxon>Chlorobiia</taxon>
        <taxon>Chlorobiales</taxon>
        <taxon>Chlorobiaceae</taxon>
        <taxon>Chlorobaculum</taxon>
    </lineage>
</organism>
<comment type="caution">
    <text evidence="7">The sequence shown here is derived from an EMBL/GenBank/DDBJ whole genome shotgun (WGS) entry which is preliminary data.</text>
</comment>
<gene>
    <name evidence="7" type="ORF">ENL01_04060</name>
</gene>
<dbReference type="SUPFAM" id="SSF53187">
    <property type="entry name" value="Zn-dependent exopeptidases"/>
    <property type="match status" value="1"/>
</dbReference>
<name>A0A7C5HQ73_9CHLB</name>
<comment type="similarity">
    <text evidence="1">Belongs to the peptidase M17 family.</text>
</comment>
<dbReference type="GO" id="GO:0030145">
    <property type="term" value="F:manganese ion binding"/>
    <property type="evidence" value="ECO:0007669"/>
    <property type="project" value="InterPro"/>
</dbReference>
<dbReference type="GO" id="GO:0070006">
    <property type="term" value="F:metalloaminopeptidase activity"/>
    <property type="evidence" value="ECO:0007669"/>
    <property type="project" value="InterPro"/>
</dbReference>
<dbReference type="Pfam" id="PF00883">
    <property type="entry name" value="Peptidase_M17"/>
    <property type="match status" value="1"/>
</dbReference>
<evidence type="ECO:0000256" key="3">
    <source>
        <dbReference type="ARBA" id="ARBA00022670"/>
    </source>
</evidence>
<accession>A0A7C5HQ73</accession>
<evidence type="ECO:0000256" key="4">
    <source>
        <dbReference type="ARBA" id="ARBA00022801"/>
    </source>
</evidence>
<dbReference type="GO" id="GO:0005737">
    <property type="term" value="C:cytoplasm"/>
    <property type="evidence" value="ECO:0007669"/>
    <property type="project" value="InterPro"/>
</dbReference>
<dbReference type="NCBIfam" id="NF002074">
    <property type="entry name" value="PRK00913.1-4"/>
    <property type="match status" value="1"/>
</dbReference>
<sequence>ENGANAGMIVGFCQNAARDLVNLPGNHLSAEELAEAAVEAGKRGGFEVTVFDKAKITELQMGGLLAVNKGSQQPPTFTVMDYKPEGKAKKTIALVGKGVTFDSGGISLKPAQGMDEMKSDMSGAACVIEAVEAASKLALPVRVIGVVPATDNMPGGSAQTPGDVITTMSGITVEVGNTDAEGRLILADALTYAKQEYNPDVIVDLATLTGACVVALGHPVAGLFSNDEALVERLFKSGLASGEKVWEMPLWDEYAEMIKSDVADVHNTGGRGAGSITAAKFLEKFIDGHKHWAHVDIAGPAFPTKGGSKVSGATGFGVRLLVELLQGWL</sequence>
<dbReference type="AlphaFoldDB" id="A0A7C5HQ73"/>
<dbReference type="Proteomes" id="UP000886059">
    <property type="component" value="Unassembled WGS sequence"/>
</dbReference>
<evidence type="ECO:0000256" key="2">
    <source>
        <dbReference type="ARBA" id="ARBA00022438"/>
    </source>
</evidence>
<keyword evidence="2 7" id="KW-0031">Aminopeptidase</keyword>
<reference evidence="7" key="1">
    <citation type="journal article" date="2020" name="mSystems">
        <title>Genome- and Community-Level Interaction Insights into Carbon Utilization and Element Cycling Functions of Hydrothermarchaeota in Hydrothermal Sediment.</title>
        <authorList>
            <person name="Zhou Z."/>
            <person name="Liu Y."/>
            <person name="Xu W."/>
            <person name="Pan J."/>
            <person name="Luo Z.H."/>
            <person name="Li M."/>
        </authorList>
    </citation>
    <scope>NUCLEOTIDE SEQUENCE [LARGE SCALE GENOMIC DNA]</scope>
    <source>
        <strain evidence="7">HyVt-628</strain>
    </source>
</reference>
<dbReference type="CDD" id="cd00433">
    <property type="entry name" value="Peptidase_M17"/>
    <property type="match status" value="1"/>
</dbReference>
<evidence type="ECO:0000256" key="5">
    <source>
        <dbReference type="ARBA" id="ARBA00023211"/>
    </source>
</evidence>
<keyword evidence="3" id="KW-0645">Protease</keyword>
<dbReference type="EMBL" id="DRSK01000228">
    <property type="protein sequence ID" value="HHE08040.1"/>
    <property type="molecule type" value="Genomic_DNA"/>
</dbReference>
<dbReference type="PRINTS" id="PR00481">
    <property type="entry name" value="LAMNOPPTDASE"/>
</dbReference>
<dbReference type="PANTHER" id="PTHR11963:SF23">
    <property type="entry name" value="CYTOSOL AMINOPEPTIDASE"/>
    <property type="match status" value="1"/>
</dbReference>
<dbReference type="InterPro" id="IPR000819">
    <property type="entry name" value="Peptidase_M17_C"/>
</dbReference>
<keyword evidence="4 7" id="KW-0378">Hydrolase</keyword>